<dbReference type="SUPFAM" id="SSF49854">
    <property type="entry name" value="Spermadhesin, CUB domain"/>
    <property type="match status" value="1"/>
</dbReference>
<feature type="domain" description="CUB" evidence="4">
    <location>
        <begin position="24"/>
        <end position="96"/>
    </location>
</feature>
<dbReference type="PANTHER" id="PTHR24251">
    <property type="entry name" value="OVOCHYMASE-RELATED"/>
    <property type="match status" value="1"/>
</dbReference>
<evidence type="ECO:0000313" key="6">
    <source>
        <dbReference type="WBParaSite" id="nRc.2.0.1.t41340-RA"/>
    </source>
</evidence>
<dbReference type="WBParaSite" id="nRc.2.0.1.t41340-RA">
    <property type="protein sequence ID" value="nRc.2.0.1.t41340-RA"/>
    <property type="gene ID" value="nRc.2.0.1.g41340"/>
</dbReference>
<dbReference type="Pfam" id="PF00431">
    <property type="entry name" value="CUB"/>
    <property type="match status" value="1"/>
</dbReference>
<dbReference type="InterPro" id="IPR035914">
    <property type="entry name" value="Sperma_CUB_dom_sf"/>
</dbReference>
<dbReference type="AlphaFoldDB" id="A0A915KS77"/>
<evidence type="ECO:0000256" key="2">
    <source>
        <dbReference type="ARBA" id="ARBA00023157"/>
    </source>
</evidence>
<accession>A0A915KS77</accession>
<reference evidence="6" key="1">
    <citation type="submission" date="2022-11" db="UniProtKB">
        <authorList>
            <consortium name="WormBaseParasite"/>
        </authorList>
    </citation>
    <scope>IDENTIFICATION</scope>
</reference>
<evidence type="ECO:0000259" key="4">
    <source>
        <dbReference type="PROSITE" id="PS01180"/>
    </source>
</evidence>
<keyword evidence="5" id="KW-1185">Reference proteome</keyword>
<comment type="caution">
    <text evidence="3">Lacks conserved residue(s) required for the propagation of feature annotation.</text>
</comment>
<proteinExistence type="predicted"/>
<dbReference type="CDD" id="cd00041">
    <property type="entry name" value="CUB"/>
    <property type="match status" value="1"/>
</dbReference>
<sequence>MWIKFSSNGLESGKGFSVAYTAKCGKVFRGTSGKIQSPNFPNPVGAPRRCEYIIEAPETYAISINFSFADFGNPVPYNCTANYIEASMFLALDDFK</sequence>
<dbReference type="Proteomes" id="UP000887565">
    <property type="component" value="Unplaced"/>
</dbReference>
<dbReference type="PANTHER" id="PTHR24251:SF37">
    <property type="entry name" value="CUB DOMAIN-CONTAINING PROTEIN"/>
    <property type="match status" value="1"/>
</dbReference>
<name>A0A915KS77_ROMCU</name>
<organism evidence="5 6">
    <name type="scientific">Romanomermis culicivorax</name>
    <name type="common">Nematode worm</name>
    <dbReference type="NCBI Taxonomy" id="13658"/>
    <lineage>
        <taxon>Eukaryota</taxon>
        <taxon>Metazoa</taxon>
        <taxon>Ecdysozoa</taxon>
        <taxon>Nematoda</taxon>
        <taxon>Enoplea</taxon>
        <taxon>Dorylaimia</taxon>
        <taxon>Mermithida</taxon>
        <taxon>Mermithoidea</taxon>
        <taxon>Mermithidae</taxon>
        <taxon>Romanomermis</taxon>
    </lineage>
</organism>
<evidence type="ECO:0000256" key="1">
    <source>
        <dbReference type="ARBA" id="ARBA00022737"/>
    </source>
</evidence>
<keyword evidence="1" id="KW-0677">Repeat</keyword>
<keyword evidence="2" id="KW-1015">Disulfide bond</keyword>
<dbReference type="InterPro" id="IPR000859">
    <property type="entry name" value="CUB_dom"/>
</dbReference>
<dbReference type="Gene3D" id="2.60.120.290">
    <property type="entry name" value="Spermadhesin, CUB domain"/>
    <property type="match status" value="1"/>
</dbReference>
<dbReference type="PROSITE" id="PS01180">
    <property type="entry name" value="CUB"/>
    <property type="match status" value="1"/>
</dbReference>
<evidence type="ECO:0000313" key="5">
    <source>
        <dbReference type="Proteomes" id="UP000887565"/>
    </source>
</evidence>
<protein>
    <submittedName>
        <fullName evidence="6">CUB domain-containing protein</fullName>
    </submittedName>
</protein>
<evidence type="ECO:0000256" key="3">
    <source>
        <dbReference type="PROSITE-ProRule" id="PRU00059"/>
    </source>
</evidence>